<keyword evidence="6" id="KW-0030">Aminoacyl-tRNA synthetase</keyword>
<sequence>EEMAELRKRAGVEPGDLVMFAAADRLTACEILGGMRTHMANALGIEREGHDFLWVVDFPLFQYDERERRYTANHHPFTQPFEDDIDKLEDDPLAMGSWTYDFVMDGYEAGGGGMRIHDAGA</sequence>
<evidence type="ECO:0000256" key="1">
    <source>
        <dbReference type="ARBA" id="ARBA00022598"/>
    </source>
</evidence>
<evidence type="ECO:0000259" key="5">
    <source>
        <dbReference type="Pfam" id="PF00152"/>
    </source>
</evidence>
<name>J9BSC3_9ZZZZ</name>
<dbReference type="GO" id="GO:0005524">
    <property type="term" value="F:ATP binding"/>
    <property type="evidence" value="ECO:0007669"/>
    <property type="project" value="UniProtKB-KW"/>
</dbReference>
<evidence type="ECO:0000256" key="2">
    <source>
        <dbReference type="ARBA" id="ARBA00022741"/>
    </source>
</evidence>
<keyword evidence="4" id="KW-0648">Protein biosynthesis</keyword>
<organism evidence="6">
    <name type="scientific">gut metagenome</name>
    <dbReference type="NCBI Taxonomy" id="749906"/>
    <lineage>
        <taxon>unclassified sequences</taxon>
        <taxon>metagenomes</taxon>
        <taxon>organismal metagenomes</taxon>
    </lineage>
</organism>
<comment type="caution">
    <text evidence="6">The sequence shown here is derived from an EMBL/GenBank/DDBJ whole genome shotgun (WGS) entry which is preliminary data.</text>
</comment>
<dbReference type="EMBL" id="AMCI01008815">
    <property type="protein sequence ID" value="EJW90480.1"/>
    <property type="molecule type" value="Genomic_DNA"/>
</dbReference>
<evidence type="ECO:0000256" key="3">
    <source>
        <dbReference type="ARBA" id="ARBA00022840"/>
    </source>
</evidence>
<proteinExistence type="predicted"/>
<dbReference type="Pfam" id="PF00152">
    <property type="entry name" value="tRNA-synt_2"/>
    <property type="match status" value="1"/>
</dbReference>
<evidence type="ECO:0000313" key="6">
    <source>
        <dbReference type="EMBL" id="EJW90480.1"/>
    </source>
</evidence>
<feature type="domain" description="Aminoacyl-tRNA synthetase class II (D/K/N)" evidence="5">
    <location>
        <begin position="42"/>
        <end position="119"/>
    </location>
</feature>
<dbReference type="InterPro" id="IPR004115">
    <property type="entry name" value="GAD-like_sf"/>
</dbReference>
<dbReference type="Gene3D" id="3.30.930.10">
    <property type="entry name" value="Bira Bifunctional Protein, Domain 2"/>
    <property type="match status" value="1"/>
</dbReference>
<dbReference type="GO" id="GO:0004812">
    <property type="term" value="F:aminoacyl-tRNA ligase activity"/>
    <property type="evidence" value="ECO:0007669"/>
    <property type="project" value="UniProtKB-KW"/>
</dbReference>
<feature type="non-terminal residue" evidence="6">
    <location>
        <position position="121"/>
    </location>
</feature>
<protein>
    <submittedName>
        <fullName evidence="6">Aspartyl-tRNA synthetase</fullName>
    </submittedName>
</protein>
<reference evidence="6" key="1">
    <citation type="journal article" date="2012" name="PLoS ONE">
        <title>Gene sets for utilization of primary and secondary nutrition supplies in the distal gut of endangered iberian lynx.</title>
        <authorList>
            <person name="Alcaide M."/>
            <person name="Messina E."/>
            <person name="Richter M."/>
            <person name="Bargiela R."/>
            <person name="Peplies J."/>
            <person name="Huws S.A."/>
            <person name="Newbold C.J."/>
            <person name="Golyshin P.N."/>
            <person name="Simon M.A."/>
            <person name="Lopez G."/>
            <person name="Yakimov M.M."/>
            <person name="Ferrer M."/>
        </authorList>
    </citation>
    <scope>NUCLEOTIDE SEQUENCE</scope>
</reference>
<dbReference type="AlphaFoldDB" id="J9BSC3"/>
<evidence type="ECO:0000256" key="4">
    <source>
        <dbReference type="ARBA" id="ARBA00022917"/>
    </source>
</evidence>
<keyword evidence="1" id="KW-0436">Ligase</keyword>
<gene>
    <name evidence="6" type="ORF">EVA_21413</name>
</gene>
<dbReference type="InterPro" id="IPR045864">
    <property type="entry name" value="aa-tRNA-synth_II/BPL/LPL"/>
</dbReference>
<dbReference type="GO" id="GO:0006418">
    <property type="term" value="P:tRNA aminoacylation for protein translation"/>
    <property type="evidence" value="ECO:0007669"/>
    <property type="project" value="InterPro"/>
</dbReference>
<accession>J9BSC3</accession>
<dbReference type="GO" id="GO:0005737">
    <property type="term" value="C:cytoplasm"/>
    <property type="evidence" value="ECO:0007669"/>
    <property type="project" value="InterPro"/>
</dbReference>
<keyword evidence="3" id="KW-0067">ATP-binding</keyword>
<dbReference type="SUPFAM" id="SSF55681">
    <property type="entry name" value="Class II aaRS and biotin synthetases"/>
    <property type="match status" value="1"/>
</dbReference>
<dbReference type="Gene3D" id="3.30.1360.30">
    <property type="entry name" value="GAD-like domain"/>
    <property type="match status" value="1"/>
</dbReference>
<feature type="non-terminal residue" evidence="6">
    <location>
        <position position="1"/>
    </location>
</feature>
<keyword evidence="2" id="KW-0547">Nucleotide-binding</keyword>
<dbReference type="InterPro" id="IPR004364">
    <property type="entry name" value="Aa-tRNA-synt_II"/>
</dbReference>